<reference evidence="2 3" key="1">
    <citation type="journal article" date="2013" name="Nat. Genet.">
        <title>The high-quality draft genome of peach (Prunus persica) identifies unique patterns of genetic diversity, domestication and genome evolution.</title>
        <authorList>
            <consortium name="International Peach Genome Initiative"/>
            <person name="Verde I."/>
            <person name="Abbott A.G."/>
            <person name="Scalabrin S."/>
            <person name="Jung S."/>
            <person name="Shu S."/>
            <person name="Marroni F."/>
            <person name="Zhebentyayeva T."/>
            <person name="Dettori M.T."/>
            <person name="Grimwood J."/>
            <person name="Cattonaro F."/>
            <person name="Zuccolo A."/>
            <person name="Rossini L."/>
            <person name="Jenkins J."/>
            <person name="Vendramin E."/>
            <person name="Meisel L.A."/>
            <person name="Decroocq V."/>
            <person name="Sosinski B."/>
            <person name="Prochnik S."/>
            <person name="Mitros T."/>
            <person name="Policriti A."/>
            <person name="Cipriani G."/>
            <person name="Dondini L."/>
            <person name="Ficklin S."/>
            <person name="Goodstein D.M."/>
            <person name="Xuan P."/>
            <person name="Del Fabbro C."/>
            <person name="Aramini V."/>
            <person name="Copetti D."/>
            <person name="Gonzalez S."/>
            <person name="Horner D.S."/>
            <person name="Falchi R."/>
            <person name="Lucas S."/>
            <person name="Mica E."/>
            <person name="Maldonado J."/>
            <person name="Lazzari B."/>
            <person name="Bielenberg D."/>
            <person name="Pirona R."/>
            <person name="Miculan M."/>
            <person name="Barakat A."/>
            <person name="Testolin R."/>
            <person name="Stella A."/>
            <person name="Tartarini S."/>
            <person name="Tonutti P."/>
            <person name="Arus P."/>
            <person name="Orellana A."/>
            <person name="Wells C."/>
            <person name="Main D."/>
            <person name="Vizzotto G."/>
            <person name="Silva H."/>
            <person name="Salamini F."/>
            <person name="Schmutz J."/>
            <person name="Morgante M."/>
            <person name="Rokhsar D.S."/>
        </authorList>
    </citation>
    <scope>NUCLEOTIDE SEQUENCE [LARGE SCALE GENOMIC DNA]</scope>
    <source>
        <strain evidence="3">cv. Nemared</strain>
    </source>
</reference>
<keyword evidence="1" id="KW-0472">Membrane</keyword>
<dbReference type="Gramene" id="ONI22706">
    <property type="protein sequence ID" value="ONI22706"/>
    <property type="gene ID" value="PRUPE_2G146100"/>
</dbReference>
<dbReference type="AlphaFoldDB" id="A0A251QFT2"/>
<accession>A0A251QFT2</accession>
<keyword evidence="1" id="KW-0812">Transmembrane</keyword>
<name>A0A251QFT2_PRUPE</name>
<dbReference type="Proteomes" id="UP000006882">
    <property type="component" value="Chromosome G2"/>
</dbReference>
<organism evidence="2 3">
    <name type="scientific">Prunus persica</name>
    <name type="common">Peach</name>
    <name type="synonym">Amygdalus persica</name>
    <dbReference type="NCBI Taxonomy" id="3760"/>
    <lineage>
        <taxon>Eukaryota</taxon>
        <taxon>Viridiplantae</taxon>
        <taxon>Streptophyta</taxon>
        <taxon>Embryophyta</taxon>
        <taxon>Tracheophyta</taxon>
        <taxon>Spermatophyta</taxon>
        <taxon>Magnoliopsida</taxon>
        <taxon>eudicotyledons</taxon>
        <taxon>Gunneridae</taxon>
        <taxon>Pentapetalae</taxon>
        <taxon>rosids</taxon>
        <taxon>fabids</taxon>
        <taxon>Rosales</taxon>
        <taxon>Rosaceae</taxon>
        <taxon>Amygdaloideae</taxon>
        <taxon>Amygdaleae</taxon>
        <taxon>Prunus</taxon>
    </lineage>
</organism>
<evidence type="ECO:0000256" key="1">
    <source>
        <dbReference type="SAM" id="Phobius"/>
    </source>
</evidence>
<evidence type="ECO:0000313" key="2">
    <source>
        <dbReference type="EMBL" id="ONI22706.1"/>
    </source>
</evidence>
<evidence type="ECO:0000313" key="3">
    <source>
        <dbReference type="Proteomes" id="UP000006882"/>
    </source>
</evidence>
<sequence>MKQLLSPFPCDFGYEILSSPLQVSIYLFTKKLFTVDIIFTAIIIFILIITIRAIISITLVTITIITTPIFVIRRFFFCIVFRLIPLKIFSGWPETP</sequence>
<feature type="transmembrane region" description="Helical" evidence="1">
    <location>
        <begin position="37"/>
        <end position="62"/>
    </location>
</feature>
<dbReference type="EMBL" id="CM007652">
    <property type="protein sequence ID" value="ONI22706.1"/>
    <property type="molecule type" value="Genomic_DNA"/>
</dbReference>
<protein>
    <submittedName>
        <fullName evidence="2">Uncharacterized protein</fullName>
    </submittedName>
</protein>
<gene>
    <name evidence="2" type="ORF">PRUPE_2G146100</name>
</gene>
<keyword evidence="3" id="KW-1185">Reference proteome</keyword>
<proteinExistence type="predicted"/>
<keyword evidence="1" id="KW-1133">Transmembrane helix</keyword>